<gene>
    <name evidence="2" type="ORF">FQN60_000470</name>
</gene>
<evidence type="ECO:0000313" key="3">
    <source>
        <dbReference type="Proteomes" id="UP000327493"/>
    </source>
</evidence>
<dbReference type="AlphaFoldDB" id="A0A5J5CZY5"/>
<protein>
    <submittedName>
        <fullName evidence="2">Uncharacterized protein</fullName>
    </submittedName>
</protein>
<dbReference type="Proteomes" id="UP000327493">
    <property type="component" value="Chromosome 13"/>
</dbReference>
<evidence type="ECO:0000256" key="1">
    <source>
        <dbReference type="SAM" id="MobiDB-lite"/>
    </source>
</evidence>
<organism evidence="2 3">
    <name type="scientific">Etheostoma spectabile</name>
    <name type="common">orangethroat darter</name>
    <dbReference type="NCBI Taxonomy" id="54343"/>
    <lineage>
        <taxon>Eukaryota</taxon>
        <taxon>Metazoa</taxon>
        <taxon>Chordata</taxon>
        <taxon>Craniata</taxon>
        <taxon>Vertebrata</taxon>
        <taxon>Euteleostomi</taxon>
        <taxon>Actinopterygii</taxon>
        <taxon>Neopterygii</taxon>
        <taxon>Teleostei</taxon>
        <taxon>Neoteleostei</taxon>
        <taxon>Acanthomorphata</taxon>
        <taxon>Eupercaria</taxon>
        <taxon>Perciformes</taxon>
        <taxon>Percoidei</taxon>
        <taxon>Percidae</taxon>
        <taxon>Etheostomatinae</taxon>
        <taxon>Etheostoma</taxon>
    </lineage>
</organism>
<accession>A0A5J5CZY5</accession>
<evidence type="ECO:0000313" key="2">
    <source>
        <dbReference type="EMBL" id="KAA8586634.1"/>
    </source>
</evidence>
<comment type="caution">
    <text evidence="2">The sequence shown here is derived from an EMBL/GenBank/DDBJ whole genome shotgun (WGS) entry which is preliminary data.</text>
</comment>
<dbReference type="EMBL" id="VOFY01000013">
    <property type="protein sequence ID" value="KAA8586634.1"/>
    <property type="molecule type" value="Genomic_DNA"/>
</dbReference>
<feature type="region of interest" description="Disordered" evidence="1">
    <location>
        <begin position="75"/>
        <end position="101"/>
    </location>
</feature>
<sequence>MPSGLSQSGIREAALLMLHNGLHCQSQLVITKHCYYFNHNPVTPVTPDTGTNIRSSKSLKVQSGSQLDVAYVPHTGGKEEESQTSALHPSPPATNRTDGHTNGVWLPLPLPPPLSSLFSPRSLPLSSPQLSHVSSLGPIPCHNAVVTLLVESLRNHTLEGDPAQPGDFSLSLLDPKT</sequence>
<proteinExistence type="predicted"/>
<keyword evidence="3" id="KW-1185">Reference proteome</keyword>
<name>A0A5J5CZY5_9PERO</name>
<feature type="region of interest" description="Disordered" evidence="1">
    <location>
        <begin position="158"/>
        <end position="177"/>
    </location>
</feature>
<feature type="non-terminal residue" evidence="2">
    <location>
        <position position="177"/>
    </location>
</feature>
<reference evidence="2 3" key="1">
    <citation type="submission" date="2019-08" db="EMBL/GenBank/DDBJ databases">
        <title>A chromosome-level genome assembly, high-density linkage maps, and genome scans reveal the genomic architecture of hybrid incompatibilities underlying speciation via character displacement in darters (Percidae: Etheostominae).</title>
        <authorList>
            <person name="Moran R.L."/>
            <person name="Catchen J.M."/>
            <person name="Fuller R.C."/>
        </authorList>
    </citation>
    <scope>NUCLEOTIDE SEQUENCE [LARGE SCALE GENOMIC DNA]</scope>
    <source>
        <strain evidence="2">EspeVRDwgs_2016</strain>
        <tissue evidence="2">Muscle</tissue>
    </source>
</reference>